<reference evidence="2 3" key="1">
    <citation type="submission" date="2016-10" db="EMBL/GenBank/DDBJ databases">
        <authorList>
            <person name="de Groot N.N."/>
        </authorList>
    </citation>
    <scope>NUCLEOTIDE SEQUENCE [LARGE SCALE GENOMIC DNA]</scope>
    <source>
        <strain evidence="2 3">CGMCC 1.6114</strain>
    </source>
</reference>
<keyword evidence="1" id="KW-1133">Transmembrane helix</keyword>
<evidence type="ECO:0000313" key="2">
    <source>
        <dbReference type="EMBL" id="SFS96572.1"/>
    </source>
</evidence>
<organism evidence="2 3">
    <name type="scientific">Zhouia amylolytica</name>
    <dbReference type="NCBI Taxonomy" id="376730"/>
    <lineage>
        <taxon>Bacteria</taxon>
        <taxon>Pseudomonadati</taxon>
        <taxon>Bacteroidota</taxon>
        <taxon>Flavobacteriia</taxon>
        <taxon>Flavobacteriales</taxon>
        <taxon>Flavobacteriaceae</taxon>
        <taxon>Zhouia</taxon>
    </lineage>
</organism>
<proteinExistence type="predicted"/>
<feature type="transmembrane region" description="Helical" evidence="1">
    <location>
        <begin position="17"/>
        <end position="34"/>
    </location>
</feature>
<evidence type="ECO:0000256" key="1">
    <source>
        <dbReference type="SAM" id="Phobius"/>
    </source>
</evidence>
<dbReference type="EMBL" id="FPAG01000006">
    <property type="protein sequence ID" value="SFS96572.1"/>
    <property type="molecule type" value="Genomic_DNA"/>
</dbReference>
<evidence type="ECO:0000313" key="3">
    <source>
        <dbReference type="Proteomes" id="UP000183209"/>
    </source>
</evidence>
<gene>
    <name evidence="2" type="ORF">SAMN04487906_2381</name>
</gene>
<dbReference type="Proteomes" id="UP000183209">
    <property type="component" value="Unassembled WGS sequence"/>
</dbReference>
<accession>A0A1I6U586</accession>
<protein>
    <submittedName>
        <fullName evidence="2">Uncharacterized protein</fullName>
    </submittedName>
</protein>
<keyword evidence="1" id="KW-0472">Membrane</keyword>
<sequence length="158" mass="18969">MNLTENYIKIKEFISEYYWIAGIPFLIWGLILVIEQKQDVKQNGTETFGMVYGSKSIYKQYSKRSYKYKFYYNGKKYTGTSTAYNSENVENGNFYKVEFSDKNPEHSRMNFDLEYVREIKINENGKVDTTYVPKEQKLRNEMKERLEKFKIELDTIKN</sequence>
<dbReference type="RefSeq" id="WP_074979018.1">
    <property type="nucleotide sequence ID" value="NZ_FPAG01000006.1"/>
</dbReference>
<keyword evidence="1" id="KW-0812">Transmembrane</keyword>
<name>A0A1I6U586_9FLAO</name>
<dbReference type="OrthoDB" id="1144684at2"/>
<dbReference type="AlphaFoldDB" id="A0A1I6U586"/>